<evidence type="ECO:0000259" key="2">
    <source>
        <dbReference type="Pfam" id="PF03724"/>
    </source>
</evidence>
<comment type="caution">
    <text evidence="3">The sequence shown here is derived from an EMBL/GenBank/DDBJ whole genome shotgun (WGS) entry which is preliminary data.</text>
</comment>
<dbReference type="AlphaFoldDB" id="A0A831RUX2"/>
<dbReference type="InterPro" id="IPR053147">
    <property type="entry name" value="Hsp_HslJ-like"/>
</dbReference>
<accession>A0A831RUX2</accession>
<gene>
    <name evidence="3" type="ORF">ENJ12_11775</name>
</gene>
<dbReference type="PANTHER" id="PTHR35535">
    <property type="entry name" value="HEAT SHOCK PROTEIN HSLJ"/>
    <property type="match status" value="1"/>
</dbReference>
<dbReference type="Pfam" id="PF03724">
    <property type="entry name" value="META"/>
    <property type="match status" value="1"/>
</dbReference>
<feature type="domain" description="DUF306" evidence="2">
    <location>
        <begin position="173"/>
        <end position="277"/>
    </location>
</feature>
<reference evidence="3" key="1">
    <citation type="journal article" date="2020" name="mSystems">
        <title>Genome- and Community-Level Interaction Insights into Carbon Utilization and Element Cycling Functions of Hydrothermarchaeota in Hydrothermal Sediment.</title>
        <authorList>
            <person name="Zhou Z."/>
            <person name="Liu Y."/>
            <person name="Xu W."/>
            <person name="Pan J."/>
            <person name="Luo Z.H."/>
            <person name="Li M."/>
        </authorList>
    </citation>
    <scope>NUCLEOTIDE SEQUENCE [LARGE SCALE GENOMIC DNA]</scope>
    <source>
        <strain evidence="3">HyVt-458</strain>
    </source>
</reference>
<dbReference type="Proteomes" id="UP000886339">
    <property type="component" value="Unassembled WGS sequence"/>
</dbReference>
<proteinExistence type="predicted"/>
<dbReference type="Gene3D" id="2.40.128.270">
    <property type="match status" value="1"/>
</dbReference>
<feature type="signal peptide" evidence="1">
    <location>
        <begin position="1"/>
        <end position="27"/>
    </location>
</feature>
<evidence type="ECO:0000313" key="3">
    <source>
        <dbReference type="EMBL" id="HEC07526.1"/>
    </source>
</evidence>
<sequence length="289" mass="30713">MMPLRKIPGIFLVTVSLCFLSVAAVFSADDGVPVAGDKPVAAAGPPVSANATAPERGLVEGFELKGDLDNDGEQEIVLALWDSPGGSGVFNYLVILDLHKGQVSSHSLFVGDRVQILGGDINGNKISIDLVEQAAGDPVCCPSQKATRTWVIEDDGTLRELPVKITGKLTVEDIGGTEWVLRSIGEQAVPPEPQITLTYEDGRINGSSGCNNYFADMKDQQSEAGGVKVGPVGSTRKACPSDIMELEGQYLKYLGQVSSFSFMERQLVLSWAVGNQTGTLVFSPGRKVE</sequence>
<evidence type="ECO:0000256" key="1">
    <source>
        <dbReference type="SAM" id="SignalP"/>
    </source>
</evidence>
<organism evidence="3">
    <name type="scientific">Thiolapillus brandeum</name>
    <dbReference type="NCBI Taxonomy" id="1076588"/>
    <lineage>
        <taxon>Bacteria</taxon>
        <taxon>Pseudomonadati</taxon>
        <taxon>Pseudomonadota</taxon>
        <taxon>Gammaproteobacteria</taxon>
        <taxon>Chromatiales</taxon>
        <taxon>Sedimenticolaceae</taxon>
        <taxon>Thiolapillus</taxon>
    </lineage>
</organism>
<keyword evidence="1" id="KW-0732">Signal</keyword>
<feature type="chain" id="PRO_5032815226" evidence="1">
    <location>
        <begin position="28"/>
        <end position="289"/>
    </location>
</feature>
<dbReference type="PANTHER" id="PTHR35535:SF1">
    <property type="entry name" value="HEAT SHOCK PROTEIN HSLJ"/>
    <property type="match status" value="1"/>
</dbReference>
<dbReference type="InterPro" id="IPR038670">
    <property type="entry name" value="HslJ-like_sf"/>
</dbReference>
<protein>
    <submittedName>
        <fullName evidence="3">META domain-containing protein</fullName>
    </submittedName>
</protein>
<dbReference type="EMBL" id="DRLF01000404">
    <property type="protein sequence ID" value="HEC07526.1"/>
    <property type="molecule type" value="Genomic_DNA"/>
</dbReference>
<dbReference type="InterPro" id="IPR005184">
    <property type="entry name" value="DUF306_Meta_HslJ"/>
</dbReference>
<name>A0A831RUX2_9GAMM</name>